<feature type="domain" description="L,D-TPase catalytic" evidence="1">
    <location>
        <begin position="79"/>
        <end position="226"/>
    </location>
</feature>
<comment type="caution">
    <text evidence="3">The sequence shown here is derived from an EMBL/GenBank/DDBJ whole genome shotgun (WGS) entry which is preliminary data.</text>
</comment>
<evidence type="ECO:0000259" key="2">
    <source>
        <dbReference type="Pfam" id="PF07833"/>
    </source>
</evidence>
<reference evidence="4" key="1">
    <citation type="submission" date="2015-07" db="EMBL/GenBank/DDBJ databases">
        <title>Near-Complete Genome Sequence of the Cellulolytic Bacterium Bacteroides (Pseudobacteroides) cellulosolvens ATCC 35603.</title>
        <authorList>
            <person name="Dassa B."/>
            <person name="Utturkar S.M."/>
            <person name="Klingeman D.M."/>
            <person name="Hurt R.A."/>
            <person name="Keller M."/>
            <person name="Xu J."/>
            <person name="Reddy Y.H.K."/>
            <person name="Borovok I."/>
            <person name="Grinberg I.R."/>
            <person name="Lamed R."/>
            <person name="Zhivin O."/>
            <person name="Bayer E.A."/>
            <person name="Brown S.D."/>
        </authorList>
    </citation>
    <scope>NUCLEOTIDE SEQUENCE [LARGE SCALE GENOMIC DNA]</scope>
    <source>
        <strain evidence="4">DSM 2933</strain>
    </source>
</reference>
<dbReference type="InterPro" id="IPR036582">
    <property type="entry name" value="Mao_N_sf"/>
</dbReference>
<proteinExistence type="predicted"/>
<sequence length="362" mass="39647">MKRLFAFILASYILITGTITYGREAGTNNSLTSLFNELNAVNGSSQIIVVSNEKESQFNATVQAYEKTSAGWINSLPSMGAVIGKNGFSLMKREGDLKAPAGIFRIGTAFGMPGTPGITKLPYISTTTRDYWIDDASSLDYNKWIKYNGDPYTKWKSFEKLRITRYKYAFVIEYNMNPIVKGNGSAIFFHIWKGSNISTSGCTAVSEANILKLLGWLKPDKNPIIIQGTQTMISNMLKSAGDKALYPIKAIVNNNEVPLDVPPRIVNGRVLIPVRSIFENLGAKVAWEQSTGTITISKDSTIIKLTVGSNMAFAGTNQVPLDVPATIVSGRTIVPLRFIAENLGLSVSWNQIKRIVSVDGII</sequence>
<dbReference type="OrthoDB" id="186490at2"/>
<dbReference type="Pfam" id="PF03734">
    <property type="entry name" value="YkuD"/>
    <property type="match status" value="1"/>
</dbReference>
<feature type="domain" description="Copper amine oxidase-like N-terminal" evidence="2">
    <location>
        <begin position="252"/>
        <end position="357"/>
    </location>
</feature>
<organism evidence="3 4">
    <name type="scientific">Pseudobacteroides cellulosolvens ATCC 35603 = DSM 2933</name>
    <dbReference type="NCBI Taxonomy" id="398512"/>
    <lineage>
        <taxon>Bacteria</taxon>
        <taxon>Bacillati</taxon>
        <taxon>Bacillota</taxon>
        <taxon>Clostridia</taxon>
        <taxon>Eubacteriales</taxon>
        <taxon>Oscillospiraceae</taxon>
        <taxon>Pseudobacteroides</taxon>
    </lineage>
</organism>
<dbReference type="RefSeq" id="WP_081926665.1">
    <property type="nucleotide sequence ID" value="NZ_JQKC01000001.1"/>
</dbReference>
<accession>A0A0L6JW02</accession>
<evidence type="ECO:0000313" key="4">
    <source>
        <dbReference type="Proteomes" id="UP000036923"/>
    </source>
</evidence>
<evidence type="ECO:0000259" key="1">
    <source>
        <dbReference type="Pfam" id="PF03734"/>
    </source>
</evidence>
<dbReference type="SUPFAM" id="SSF55383">
    <property type="entry name" value="Copper amine oxidase, domain N"/>
    <property type="match status" value="1"/>
</dbReference>
<dbReference type="Pfam" id="PF07833">
    <property type="entry name" value="Cu_amine_oxidN1"/>
    <property type="match status" value="1"/>
</dbReference>
<dbReference type="InterPro" id="IPR005490">
    <property type="entry name" value="LD_TPept_cat_dom"/>
</dbReference>
<dbReference type="EMBL" id="LGTC01000001">
    <property type="protein sequence ID" value="KNY29612.1"/>
    <property type="molecule type" value="Genomic_DNA"/>
</dbReference>
<dbReference type="AlphaFoldDB" id="A0A0L6JW02"/>
<dbReference type="Gene3D" id="3.30.457.10">
    <property type="entry name" value="Copper amine oxidase-like, N-terminal domain"/>
    <property type="match status" value="2"/>
</dbReference>
<protein>
    <submittedName>
        <fullName evidence="3">Copper amine oxidase-like domain-containing protein</fullName>
    </submittedName>
</protein>
<dbReference type="GO" id="GO:0016740">
    <property type="term" value="F:transferase activity"/>
    <property type="evidence" value="ECO:0007669"/>
    <property type="project" value="InterPro"/>
</dbReference>
<dbReference type="STRING" id="398512.Bccel_4886"/>
<dbReference type="InterPro" id="IPR012854">
    <property type="entry name" value="Cu_amine_oxidase-like_N"/>
</dbReference>
<evidence type="ECO:0000313" key="3">
    <source>
        <dbReference type="EMBL" id="KNY29612.1"/>
    </source>
</evidence>
<dbReference type="PANTHER" id="PTHR38589">
    <property type="entry name" value="BLR0621 PROTEIN"/>
    <property type="match status" value="1"/>
</dbReference>
<dbReference type="eggNOG" id="COG3786">
    <property type="taxonomic scope" value="Bacteria"/>
</dbReference>
<keyword evidence="4" id="KW-1185">Reference proteome</keyword>
<gene>
    <name evidence="3" type="ORF">Bccel_4886</name>
</gene>
<dbReference type="PANTHER" id="PTHR38589:SF1">
    <property type="entry name" value="BLR0621 PROTEIN"/>
    <property type="match status" value="1"/>
</dbReference>
<name>A0A0L6JW02_9FIRM</name>
<dbReference type="eggNOG" id="COG1555">
    <property type="taxonomic scope" value="Bacteria"/>
</dbReference>
<dbReference type="Proteomes" id="UP000036923">
    <property type="component" value="Unassembled WGS sequence"/>
</dbReference>